<dbReference type="InterPro" id="IPR007249">
    <property type="entry name" value="DOP1_N"/>
</dbReference>
<proteinExistence type="inferred from homology"/>
<keyword evidence="2" id="KW-0653">Protein transport</keyword>
<accession>A0A2G5VRI5</accession>
<keyword evidence="6" id="KW-1185">Reference proteome</keyword>
<dbReference type="PANTHER" id="PTHR14042">
    <property type="entry name" value="DOPEY-RELATED"/>
    <property type="match status" value="1"/>
</dbReference>
<evidence type="ECO:0000256" key="2">
    <source>
        <dbReference type="ARBA" id="ARBA00022927"/>
    </source>
</evidence>
<dbReference type="Pfam" id="PF04118">
    <property type="entry name" value="Dopey_N"/>
    <property type="match status" value="1"/>
</dbReference>
<dbReference type="GO" id="GO:0006895">
    <property type="term" value="P:Golgi to endosome transport"/>
    <property type="evidence" value="ECO:0007669"/>
    <property type="project" value="InterPro"/>
</dbReference>
<keyword evidence="1" id="KW-0813">Transport</keyword>
<evidence type="ECO:0000256" key="3">
    <source>
        <dbReference type="ARBA" id="ARBA00046326"/>
    </source>
</evidence>
<comment type="caution">
    <text evidence="5">The sequence shown here is derived from an EMBL/GenBank/DDBJ whole genome shotgun (WGS) entry which is preliminary data.</text>
</comment>
<dbReference type="GO" id="GO:0015031">
    <property type="term" value="P:protein transport"/>
    <property type="evidence" value="ECO:0007669"/>
    <property type="project" value="UniProtKB-KW"/>
</dbReference>
<evidence type="ECO:0000313" key="6">
    <source>
        <dbReference type="Proteomes" id="UP000230233"/>
    </source>
</evidence>
<feature type="domain" description="DOP1 N-terminal" evidence="4">
    <location>
        <begin position="16"/>
        <end position="83"/>
    </location>
</feature>
<dbReference type="Proteomes" id="UP000230233">
    <property type="component" value="Chromosome I"/>
</dbReference>
<name>A0A2G5VRI5_9PELO</name>
<evidence type="ECO:0000259" key="4">
    <source>
        <dbReference type="Pfam" id="PF04118"/>
    </source>
</evidence>
<dbReference type="OrthoDB" id="297643at2759"/>
<gene>
    <name evidence="5" type="primary">Cni-pad-1</name>
    <name evidence="5" type="synonym">Cnig_chr_I.g3671</name>
    <name evidence="5" type="ORF">B9Z55_003671</name>
</gene>
<evidence type="ECO:0000313" key="5">
    <source>
        <dbReference type="EMBL" id="PIC54403.1"/>
    </source>
</evidence>
<dbReference type="AlphaFoldDB" id="A0A2G5VRI5"/>
<comment type="similarity">
    <text evidence="3">Belongs to the DOP1 family.</text>
</comment>
<dbReference type="GO" id="GO:0005829">
    <property type="term" value="C:cytosol"/>
    <property type="evidence" value="ECO:0007669"/>
    <property type="project" value="GOC"/>
</dbReference>
<dbReference type="EMBL" id="PDUG01000001">
    <property type="protein sequence ID" value="PIC54403.1"/>
    <property type="molecule type" value="Genomic_DNA"/>
</dbReference>
<dbReference type="GO" id="GO:0005802">
    <property type="term" value="C:trans-Golgi network"/>
    <property type="evidence" value="ECO:0007669"/>
    <property type="project" value="TreeGrafter"/>
</dbReference>
<reference evidence="6" key="1">
    <citation type="submission" date="2017-10" db="EMBL/GenBank/DDBJ databases">
        <title>Rapid genome shrinkage in a self-fertile nematode reveals novel sperm competition proteins.</title>
        <authorList>
            <person name="Yin D."/>
            <person name="Schwarz E.M."/>
            <person name="Thomas C.G."/>
            <person name="Felde R.L."/>
            <person name="Korf I.F."/>
            <person name="Cutter A.D."/>
            <person name="Schartner C.M."/>
            <person name="Ralston E.J."/>
            <person name="Meyer B.J."/>
            <person name="Haag E.S."/>
        </authorList>
    </citation>
    <scope>NUCLEOTIDE SEQUENCE [LARGE SCALE GENOMIC DNA]</scope>
    <source>
        <strain evidence="6">JU1422</strain>
    </source>
</reference>
<evidence type="ECO:0000256" key="1">
    <source>
        <dbReference type="ARBA" id="ARBA00022448"/>
    </source>
</evidence>
<organism evidence="5 6">
    <name type="scientific">Caenorhabditis nigoni</name>
    <dbReference type="NCBI Taxonomy" id="1611254"/>
    <lineage>
        <taxon>Eukaryota</taxon>
        <taxon>Metazoa</taxon>
        <taxon>Ecdysozoa</taxon>
        <taxon>Nematoda</taxon>
        <taxon>Chromadorea</taxon>
        <taxon>Rhabditida</taxon>
        <taxon>Rhabditina</taxon>
        <taxon>Rhabditomorpha</taxon>
        <taxon>Rhabditoidea</taxon>
        <taxon>Rhabditidae</taxon>
        <taxon>Peloderinae</taxon>
        <taxon>Caenorhabditis</taxon>
    </lineage>
</organism>
<dbReference type="PANTHER" id="PTHR14042:SF24">
    <property type="entry name" value="PROTEIN DOPEY-1 HOMOLOG"/>
    <property type="match status" value="1"/>
</dbReference>
<sequence>MASASGGDVPAGREKDSKYRAFAKAVDQALKTFETPNEWADLISALGKLAKVFQSNAKYCAIPNRVTVAKRLSQCLHPALPMGKAFH</sequence>
<dbReference type="InterPro" id="IPR040314">
    <property type="entry name" value="DOP1"/>
</dbReference>
<dbReference type="GO" id="GO:0005768">
    <property type="term" value="C:endosome"/>
    <property type="evidence" value="ECO:0007669"/>
    <property type="project" value="TreeGrafter"/>
</dbReference>
<protein>
    <recommendedName>
        <fullName evidence="4">DOP1 N-terminal domain-containing protein</fullName>
    </recommendedName>
</protein>